<keyword evidence="1" id="KW-1133">Transmembrane helix</keyword>
<sequence>MNLAAPFVARPVGTALIALGLLLIGLVVLTRLPIASLPNVERPTIVVQASLPGASADTVATSLAQPLEDRLGLIAGLTEMSAFSATGGTSITLQFALSKTIDAAAGDV</sequence>
<dbReference type="PRINTS" id="PR00702">
    <property type="entry name" value="ACRIFLAVINRP"/>
</dbReference>
<feature type="non-terminal residue" evidence="2">
    <location>
        <position position="108"/>
    </location>
</feature>
<evidence type="ECO:0000256" key="1">
    <source>
        <dbReference type="SAM" id="Phobius"/>
    </source>
</evidence>
<dbReference type="Gene3D" id="1.20.1640.10">
    <property type="entry name" value="Multidrug efflux transporter AcrB transmembrane domain"/>
    <property type="match status" value="1"/>
</dbReference>
<evidence type="ECO:0000313" key="2">
    <source>
        <dbReference type="EMBL" id="KMO11548.1"/>
    </source>
</evidence>
<dbReference type="InterPro" id="IPR001036">
    <property type="entry name" value="Acrflvin-R"/>
</dbReference>
<evidence type="ECO:0008006" key="4">
    <source>
        <dbReference type="Google" id="ProtNLM"/>
    </source>
</evidence>
<dbReference type="Gene3D" id="3.30.70.1430">
    <property type="entry name" value="Multidrug efflux transporter AcrB pore domain"/>
    <property type="match status" value="1"/>
</dbReference>
<dbReference type="Proteomes" id="UP000035947">
    <property type="component" value="Unassembled WGS sequence"/>
</dbReference>
<reference evidence="2 3" key="1">
    <citation type="submission" date="2015-01" db="EMBL/GenBank/DDBJ databases">
        <title>Genome sequencing of Methylobacterium platani JCM14648 type strain.</title>
        <authorList>
            <person name="Chaudhry V."/>
            <person name="Patil P.B."/>
        </authorList>
    </citation>
    <scope>NUCLEOTIDE SEQUENCE [LARGE SCALE GENOMIC DNA]</scope>
    <source>
        <strain evidence="2 3">JCM 14648</strain>
    </source>
</reference>
<accession>A0ABR5GR02</accession>
<dbReference type="EMBL" id="JXOD01000305">
    <property type="protein sequence ID" value="KMO11548.1"/>
    <property type="molecule type" value="Genomic_DNA"/>
</dbReference>
<proteinExistence type="predicted"/>
<dbReference type="Pfam" id="PF00873">
    <property type="entry name" value="ACR_tran"/>
    <property type="match status" value="1"/>
</dbReference>
<comment type="caution">
    <text evidence="2">The sequence shown here is derived from an EMBL/GenBank/DDBJ whole genome shotgun (WGS) entry which is preliminary data.</text>
</comment>
<gene>
    <name evidence="2" type="ORF">SQ03_26925</name>
</gene>
<dbReference type="PANTHER" id="PTHR32063:SF21">
    <property type="entry name" value="MULTIDRUG RESISTANCE PROTEIN MDTB"/>
    <property type="match status" value="1"/>
</dbReference>
<keyword evidence="3" id="KW-1185">Reference proteome</keyword>
<dbReference type="PANTHER" id="PTHR32063">
    <property type="match status" value="1"/>
</dbReference>
<protein>
    <recommendedName>
        <fullName evidence="4">Efflux RND transporter permease subunit</fullName>
    </recommendedName>
</protein>
<evidence type="ECO:0000313" key="3">
    <source>
        <dbReference type="Proteomes" id="UP000035947"/>
    </source>
</evidence>
<feature type="transmembrane region" description="Helical" evidence="1">
    <location>
        <begin position="12"/>
        <end position="32"/>
    </location>
</feature>
<organism evidence="2 3">
    <name type="scientific">Methylobacterium platani JCM 14648</name>
    <dbReference type="NCBI Taxonomy" id="1295136"/>
    <lineage>
        <taxon>Bacteria</taxon>
        <taxon>Pseudomonadati</taxon>
        <taxon>Pseudomonadota</taxon>
        <taxon>Alphaproteobacteria</taxon>
        <taxon>Hyphomicrobiales</taxon>
        <taxon>Methylobacteriaceae</taxon>
        <taxon>Methylobacterium</taxon>
    </lineage>
</organism>
<keyword evidence="1" id="KW-0472">Membrane</keyword>
<name>A0ABR5GR02_9HYPH</name>
<keyword evidence="1" id="KW-0812">Transmembrane</keyword>
<dbReference type="RefSeq" id="WP_048436858.1">
    <property type="nucleotide sequence ID" value="NZ_JXOD01000305.1"/>
</dbReference>
<dbReference type="SUPFAM" id="SSF82693">
    <property type="entry name" value="Multidrug efflux transporter AcrB pore domain, PN1, PN2, PC1 and PC2 subdomains"/>
    <property type="match status" value="1"/>
</dbReference>